<dbReference type="GO" id="GO:0009982">
    <property type="term" value="F:pseudouridine synthase activity"/>
    <property type="evidence" value="ECO:0007669"/>
    <property type="project" value="InterPro"/>
</dbReference>
<dbReference type="InterPro" id="IPR020103">
    <property type="entry name" value="PsdUridine_synth_cat_dom_sf"/>
</dbReference>
<gene>
    <name evidence="1" type="ORF">CDAUBV1_LOCUS16069</name>
</gene>
<dbReference type="GO" id="GO:0001522">
    <property type="term" value="P:pseudouridine synthesis"/>
    <property type="evidence" value="ECO:0007669"/>
    <property type="project" value="InterPro"/>
</dbReference>
<sequence length="402" mass="44988">MASRRAHRLDLFRLLNGLITIWKPPNFGLDRMLVMFRKKMAEEFNSLPSEPRLLRTLLQSGTEDSNKLTVTSVPDIVDSRLVLGRAFMPGDFVMYPIDPLSDLTSGIQVVGIGEDGVYGHAAAFEKSLYLKTYHLTGMLGRASTDGTATSSTLLRASWRHVKRSRIDRVLSGLCTQFKASTLLQAGLRPNTLAAYSALANRSSVCDLRPVAAEPSPCALDDQDQLISPWERNSPEDQVVIEQARNTEDKRRQKAPYVNSLRCIDFDPPFFTVELQVAHESPQFLVDLIANLGPKLRSATVLSRARRVRHGPITVEDSLLLKQCTVPEYLLDNFSQCISENEDAPSNIERADLLGAICGLPIDRTRLNLFSNMYICSKAFPFDCRSLDKSRDRFLTPLENKVT</sequence>
<dbReference type="EMBL" id="CAXLJL010000789">
    <property type="protein sequence ID" value="CAL5140774.1"/>
    <property type="molecule type" value="Genomic_DNA"/>
</dbReference>
<proteinExistence type="predicted"/>
<dbReference type="PANTHER" id="PTHR13195">
    <property type="entry name" value="PSEUDOURIDINE SYNTHASE-RELATED"/>
    <property type="match status" value="1"/>
</dbReference>
<dbReference type="PANTHER" id="PTHR13195:SF0">
    <property type="entry name" value="PSEUDOURIDYLATE SYNTHASE TRUB2, MITOCHONDRIAL"/>
    <property type="match status" value="1"/>
</dbReference>
<dbReference type="AlphaFoldDB" id="A0AAV2TTK8"/>
<reference evidence="1" key="1">
    <citation type="submission" date="2024-06" db="EMBL/GenBank/DDBJ databases">
        <authorList>
            <person name="Liu X."/>
            <person name="Lenzi L."/>
            <person name="Haldenby T S."/>
            <person name="Uol C."/>
        </authorList>
    </citation>
    <scope>NUCLEOTIDE SEQUENCE</scope>
</reference>
<accession>A0AAV2TTK8</accession>
<dbReference type="Proteomes" id="UP001497525">
    <property type="component" value="Unassembled WGS sequence"/>
</dbReference>
<evidence type="ECO:0000313" key="2">
    <source>
        <dbReference type="Proteomes" id="UP001497525"/>
    </source>
</evidence>
<organism evidence="1 2">
    <name type="scientific">Calicophoron daubneyi</name>
    <name type="common">Rumen fluke</name>
    <name type="synonym">Paramphistomum daubneyi</name>
    <dbReference type="NCBI Taxonomy" id="300641"/>
    <lineage>
        <taxon>Eukaryota</taxon>
        <taxon>Metazoa</taxon>
        <taxon>Spiralia</taxon>
        <taxon>Lophotrochozoa</taxon>
        <taxon>Platyhelminthes</taxon>
        <taxon>Trematoda</taxon>
        <taxon>Digenea</taxon>
        <taxon>Plagiorchiida</taxon>
        <taxon>Pronocephalata</taxon>
        <taxon>Paramphistomoidea</taxon>
        <taxon>Paramphistomidae</taxon>
        <taxon>Calicophoron</taxon>
    </lineage>
</organism>
<dbReference type="SUPFAM" id="SSF55120">
    <property type="entry name" value="Pseudouridine synthase"/>
    <property type="match status" value="1"/>
</dbReference>
<dbReference type="GO" id="GO:0003723">
    <property type="term" value="F:RNA binding"/>
    <property type="evidence" value="ECO:0007669"/>
    <property type="project" value="InterPro"/>
</dbReference>
<dbReference type="InterPro" id="IPR039048">
    <property type="entry name" value="Trub2"/>
</dbReference>
<protein>
    <recommendedName>
        <fullName evidence="3">tRNA pseudouridine synthase 2</fullName>
    </recommendedName>
</protein>
<name>A0AAV2TTK8_CALDB</name>
<evidence type="ECO:0000313" key="1">
    <source>
        <dbReference type="EMBL" id="CAL5140774.1"/>
    </source>
</evidence>
<evidence type="ECO:0008006" key="3">
    <source>
        <dbReference type="Google" id="ProtNLM"/>
    </source>
</evidence>
<dbReference type="Gene3D" id="3.30.2350.10">
    <property type="entry name" value="Pseudouridine synthase"/>
    <property type="match status" value="1"/>
</dbReference>
<comment type="caution">
    <text evidence="1">The sequence shown here is derived from an EMBL/GenBank/DDBJ whole genome shotgun (WGS) entry which is preliminary data.</text>
</comment>